<feature type="signal peptide" evidence="3">
    <location>
        <begin position="1"/>
        <end position="18"/>
    </location>
</feature>
<keyword evidence="2 5" id="KW-0378">Hydrolase</keyword>
<dbReference type="EC" id="3.5.1.24" evidence="5"/>
<accession>A0A0H5DPH0</accession>
<dbReference type="GO" id="GO:0045302">
    <property type="term" value="F:choloylglycine hydrolase activity"/>
    <property type="evidence" value="ECO:0007669"/>
    <property type="project" value="UniProtKB-EC"/>
</dbReference>
<evidence type="ECO:0000256" key="1">
    <source>
        <dbReference type="ARBA" id="ARBA00006625"/>
    </source>
</evidence>
<feature type="chain" id="PRO_5005217776" evidence="3">
    <location>
        <begin position="19"/>
        <end position="361"/>
    </location>
</feature>
<dbReference type="Proteomes" id="UP000220251">
    <property type="component" value="Unassembled WGS sequence"/>
</dbReference>
<dbReference type="Pfam" id="PF02275">
    <property type="entry name" value="CBAH"/>
    <property type="match status" value="1"/>
</dbReference>
<dbReference type="SUPFAM" id="SSF56235">
    <property type="entry name" value="N-terminal nucleophile aminohydrolases (Ntn hydrolases)"/>
    <property type="match status" value="1"/>
</dbReference>
<keyword evidence="6" id="KW-1185">Reference proteome</keyword>
<evidence type="ECO:0000256" key="2">
    <source>
        <dbReference type="ARBA" id="ARBA00022801"/>
    </source>
</evidence>
<organism evidence="5 6">
    <name type="scientific">Estrella lausannensis</name>
    <dbReference type="NCBI Taxonomy" id="483423"/>
    <lineage>
        <taxon>Bacteria</taxon>
        <taxon>Pseudomonadati</taxon>
        <taxon>Chlamydiota</taxon>
        <taxon>Chlamydiia</taxon>
        <taxon>Parachlamydiales</taxon>
        <taxon>Candidatus Criblamydiaceae</taxon>
        <taxon>Estrella</taxon>
    </lineage>
</organism>
<dbReference type="OrthoDB" id="9794717at2"/>
<feature type="domain" description="Choloylglycine hydrolase/NAAA C-terminal" evidence="4">
    <location>
        <begin position="24"/>
        <end position="343"/>
    </location>
</feature>
<evidence type="ECO:0000313" key="6">
    <source>
        <dbReference type="Proteomes" id="UP000220251"/>
    </source>
</evidence>
<dbReference type="Gene3D" id="3.60.60.10">
    <property type="entry name" value="Penicillin V Acylase, Chain A"/>
    <property type="match status" value="1"/>
</dbReference>
<dbReference type="CDD" id="cd00542">
    <property type="entry name" value="Ntn_PVA"/>
    <property type="match status" value="1"/>
</dbReference>
<dbReference type="InterPro" id="IPR052193">
    <property type="entry name" value="Peptidase_C59"/>
</dbReference>
<evidence type="ECO:0000313" key="5">
    <source>
        <dbReference type="EMBL" id="CRX38461.1"/>
    </source>
</evidence>
<comment type="similarity">
    <text evidence="1">Belongs to the peptidase C59 family.</text>
</comment>
<keyword evidence="3" id="KW-0732">Signal</keyword>
<dbReference type="InterPro" id="IPR029132">
    <property type="entry name" value="CBAH/NAAA_C"/>
</dbReference>
<evidence type="ECO:0000259" key="4">
    <source>
        <dbReference type="Pfam" id="PF02275"/>
    </source>
</evidence>
<dbReference type="RefSeq" id="WP_098038448.1">
    <property type="nucleotide sequence ID" value="NZ_CWGJ01000012.1"/>
</dbReference>
<dbReference type="EMBL" id="CWGJ01000012">
    <property type="protein sequence ID" value="CRX38461.1"/>
    <property type="molecule type" value="Genomic_DNA"/>
</dbReference>
<sequence length="361" mass="39393">MKISSLWMAALAASFTFASPGEACTGIKLTTQDGSLVHGRTLEFGIDVDISVAVVPRGYPFKGTTPKGEGMSYKSKYGAVGAIAFGNPALMDGINEKGLAVGTFYFPGYAEYTETDKENQERSLSPAEFSNWILTQFESIEEVKAALPSVVIAPTVIPAWGSQPPPFHYIVYDKSGNSLVIEPVGGNLLTYDNKLGTLTNSPEFDWHMSNLRNYINLTPFNVQPITLNGVTLKPFGEGSGMVGMPGDFTPPSRFVRAAIYSTTAIPSKNAEEGILQVFHILNQFDIPIGVARTKENNVVYTDQTLMTAARDPQTLKYYYKSYRDQSVKMVDLKKFDLDAKEIKSLKVSGNSIASDVSSNLK</sequence>
<protein>
    <submittedName>
        <fullName evidence="5">Choloylglycine hydrolase</fullName>
        <ecNumber evidence="5">3.5.1.24</ecNumber>
    </submittedName>
</protein>
<dbReference type="PANTHER" id="PTHR35527">
    <property type="entry name" value="CHOLOYLGLYCINE HYDROLASE"/>
    <property type="match status" value="1"/>
</dbReference>
<evidence type="ECO:0000256" key="3">
    <source>
        <dbReference type="SAM" id="SignalP"/>
    </source>
</evidence>
<proteinExistence type="inferred from homology"/>
<dbReference type="InterPro" id="IPR029055">
    <property type="entry name" value="Ntn_hydrolases_N"/>
</dbReference>
<dbReference type="PANTHER" id="PTHR35527:SF2">
    <property type="entry name" value="HYDROLASE"/>
    <property type="match status" value="1"/>
</dbReference>
<dbReference type="AlphaFoldDB" id="A0A0H5DPH0"/>
<gene>
    <name evidence="5" type="ORF">ELAC_1118</name>
</gene>
<name>A0A0H5DPH0_9BACT</name>
<reference evidence="6" key="1">
    <citation type="submission" date="2015-06" db="EMBL/GenBank/DDBJ databases">
        <authorList>
            <person name="Bertelli C."/>
        </authorList>
    </citation>
    <scope>NUCLEOTIDE SEQUENCE [LARGE SCALE GENOMIC DNA]</scope>
    <source>
        <strain evidence="6">CRIB-30</strain>
    </source>
</reference>